<keyword evidence="2" id="KW-1133">Transmembrane helix</keyword>
<dbReference type="Pfam" id="PF23750">
    <property type="entry name" value="RsgI_M"/>
    <property type="match status" value="1"/>
</dbReference>
<feature type="compositionally biased region" description="Acidic residues" evidence="1">
    <location>
        <begin position="241"/>
        <end position="268"/>
    </location>
</feature>
<feature type="domain" description="Anti-sigma factor RsgI-like middle" evidence="3">
    <location>
        <begin position="67"/>
        <end position="197"/>
    </location>
</feature>
<dbReference type="Proteomes" id="UP000094067">
    <property type="component" value="Unassembled WGS sequence"/>
</dbReference>
<dbReference type="RefSeq" id="WP_069152684.1">
    <property type="nucleotide sequence ID" value="NZ_BAABXS010000001.1"/>
</dbReference>
<reference evidence="6 8" key="2">
    <citation type="submission" date="2016-08" db="EMBL/GenBank/DDBJ databases">
        <authorList>
            <person name="Seilhamer J.J."/>
        </authorList>
    </citation>
    <scope>NUCLEOTIDE SEQUENCE [LARGE SCALE GENOMIC DNA]</scope>
    <source>
        <strain evidence="6 8">NML150140-1</strain>
    </source>
</reference>
<keyword evidence="2" id="KW-0472">Membrane</keyword>
<dbReference type="AlphaFoldDB" id="A0A1E3ADW5"/>
<feature type="transmembrane region" description="Helical" evidence="2">
    <location>
        <begin position="44"/>
        <end position="63"/>
    </location>
</feature>
<evidence type="ECO:0000313" key="6">
    <source>
        <dbReference type="EMBL" id="ODR44029.1"/>
    </source>
</evidence>
<dbReference type="Proteomes" id="UP000094271">
    <property type="component" value="Unassembled WGS sequence"/>
</dbReference>
<comment type="caution">
    <text evidence="4">The sequence shown here is derived from an EMBL/GenBank/DDBJ whole genome shotgun (WGS) entry which is preliminary data.</text>
</comment>
<organism evidence="4 7">
    <name type="scientific">Eisenbergiella tayi</name>
    <dbReference type="NCBI Taxonomy" id="1432052"/>
    <lineage>
        <taxon>Bacteria</taxon>
        <taxon>Bacillati</taxon>
        <taxon>Bacillota</taxon>
        <taxon>Clostridia</taxon>
        <taxon>Lachnospirales</taxon>
        <taxon>Lachnospiraceae</taxon>
        <taxon>Eisenbergiella</taxon>
    </lineage>
</organism>
<name>A0A1E3ADW5_9FIRM</name>
<accession>A0A1E3ADW5</accession>
<feature type="region of interest" description="Disordered" evidence="1">
    <location>
        <begin position="226"/>
        <end position="290"/>
    </location>
</feature>
<evidence type="ECO:0000313" key="7">
    <source>
        <dbReference type="Proteomes" id="UP000094067"/>
    </source>
</evidence>
<gene>
    <name evidence="4" type="primary">rsgI</name>
    <name evidence="5" type="ORF">BEH84_02228</name>
    <name evidence="6" type="ORF">BEI59_29010</name>
    <name evidence="4" type="ORF">BEI61_02792</name>
</gene>
<reference evidence="7 9" key="1">
    <citation type="submission" date="2016-07" db="EMBL/GenBank/DDBJ databases">
        <title>Characterization of isolates of Eisenbergiella tayi derived from blood cultures, using whole genome sequencing.</title>
        <authorList>
            <person name="Burdz T."/>
            <person name="Wiebe D."/>
            <person name="Huynh C."/>
            <person name="Bernard K."/>
        </authorList>
    </citation>
    <scope>NUCLEOTIDE SEQUENCE [LARGE SCALE GENOMIC DNA]</scope>
    <source>
        <strain evidence="4 7">NML 110608</strain>
        <strain evidence="5 9">NML 120489</strain>
    </source>
</reference>
<evidence type="ECO:0000259" key="3">
    <source>
        <dbReference type="Pfam" id="PF23750"/>
    </source>
</evidence>
<evidence type="ECO:0000313" key="9">
    <source>
        <dbReference type="Proteomes" id="UP000095003"/>
    </source>
</evidence>
<dbReference type="EMBL" id="MEHA01000031">
    <property type="protein sequence ID" value="ODR44029.1"/>
    <property type="molecule type" value="Genomic_DNA"/>
</dbReference>
<dbReference type="Proteomes" id="UP000095003">
    <property type="component" value="Unassembled WGS sequence"/>
</dbReference>
<dbReference type="GeneID" id="93300781"/>
<evidence type="ECO:0000256" key="2">
    <source>
        <dbReference type="SAM" id="Phobius"/>
    </source>
</evidence>
<feature type="compositionally biased region" description="Basic and acidic residues" evidence="1">
    <location>
        <begin position="226"/>
        <end position="240"/>
    </location>
</feature>
<proteinExistence type="predicted"/>
<dbReference type="EMBL" id="MCGI01000002">
    <property type="protein sequence ID" value="ODM11613.1"/>
    <property type="molecule type" value="Genomic_DNA"/>
</dbReference>
<keyword evidence="2" id="KW-0812">Transmembrane</keyword>
<sequence length="290" mass="32743">MENKFRSTFDKIYAEEELKEKTADFLSKEIRRRKPAGRIFRQRLIGACAAFAVFLFISGLSYFTPNAYVDMDVNPSISLTLNRYGRVLEAAPYNDDGAVILRDVDVRHKSWDQAVERLLDEMILRGYLAPDGLVSVTVQAGGNDREQKMLGEIRESVDTLLDSHHSTASADVYAVTREVRDCAHDYNLSPAKYLAITQLQEVDPGASYEQCAEHSISEIKQLTEEHCGEHHEENGEHHEESGEDAEDENNTEEINDTEAVNDTEAADNGDEKHHSGKKDHHGHEKHEDSE</sequence>
<dbReference type="OrthoDB" id="9800626at2"/>
<evidence type="ECO:0000313" key="4">
    <source>
        <dbReference type="EMBL" id="ODM06902.1"/>
    </source>
</evidence>
<evidence type="ECO:0000256" key="1">
    <source>
        <dbReference type="SAM" id="MobiDB-lite"/>
    </source>
</evidence>
<dbReference type="InterPro" id="IPR055431">
    <property type="entry name" value="RsgI_M"/>
</dbReference>
<protein>
    <submittedName>
        <fullName evidence="4">Anti-sigma-I factor RsgI</fullName>
    </submittedName>
</protein>
<evidence type="ECO:0000313" key="8">
    <source>
        <dbReference type="Proteomes" id="UP000094271"/>
    </source>
</evidence>
<dbReference type="EMBL" id="MCGH01000002">
    <property type="protein sequence ID" value="ODM06902.1"/>
    <property type="molecule type" value="Genomic_DNA"/>
</dbReference>
<feature type="compositionally biased region" description="Basic and acidic residues" evidence="1">
    <location>
        <begin position="281"/>
        <end position="290"/>
    </location>
</feature>
<evidence type="ECO:0000313" key="5">
    <source>
        <dbReference type="EMBL" id="ODM11613.1"/>
    </source>
</evidence>